<protein>
    <recommendedName>
        <fullName evidence="6">1-(5-phosphoribosyl)-5-[(5-phosphoribosylamino)methylideneamino] imidazole-4-carboxamide isomerase</fullName>
        <ecNumber evidence="5">5.3.1.16</ecNumber>
    </recommendedName>
</protein>
<evidence type="ECO:0000313" key="13">
    <source>
        <dbReference type="Proteomes" id="UP000070633"/>
    </source>
</evidence>
<dbReference type="InterPro" id="IPR044524">
    <property type="entry name" value="Isoase_HisA-like"/>
</dbReference>
<evidence type="ECO:0000256" key="2">
    <source>
        <dbReference type="ARBA" id="ARBA00004496"/>
    </source>
</evidence>
<organism evidence="12 13">
    <name type="scientific">candidate division MSBL1 archaeon SCGC-AAA382M17</name>
    <dbReference type="NCBI Taxonomy" id="1698284"/>
    <lineage>
        <taxon>Archaea</taxon>
        <taxon>Methanobacteriati</taxon>
        <taxon>Methanobacteriota</taxon>
        <taxon>candidate division MSBL1</taxon>
    </lineage>
</organism>
<keyword evidence="7" id="KW-0963">Cytoplasm</keyword>
<dbReference type="Gene3D" id="3.20.20.70">
    <property type="entry name" value="Aldolase class I"/>
    <property type="match status" value="1"/>
</dbReference>
<dbReference type="PANTHER" id="PTHR43090">
    <property type="entry name" value="1-(5-PHOSPHORIBOSYL)-5-[(5-PHOSPHORIBOSYLAMINO)METHYLIDENEAMINO] IMIDAZOLE-4-CARBOXAMIDE ISOMERASE"/>
    <property type="match status" value="1"/>
</dbReference>
<dbReference type="CDD" id="cd04732">
    <property type="entry name" value="HisA"/>
    <property type="match status" value="1"/>
</dbReference>
<evidence type="ECO:0000256" key="6">
    <source>
        <dbReference type="ARBA" id="ARBA00018464"/>
    </source>
</evidence>
<evidence type="ECO:0000256" key="4">
    <source>
        <dbReference type="ARBA" id="ARBA00009667"/>
    </source>
</evidence>
<sequence length="211" mass="22310">MLIIPSVDIKGGNCVQLVGGQPGTGNEYGNPVEAALRWEAEGAQYLHVVDLDAAMGEDDNLVKVAEILANVTIEVQVSGGIRTVDRGIELLGIGADRVILGTAAFEDPDVLKELAEKSGSERVMVALDVKKGKIAVEGWKERTEKDVVEMAKKFEEVGVGGFLFTNVDVEGSMTGLDPEPIRRLVEVVDAPVIAAGGVSSKEDVKQAKKAG</sequence>
<dbReference type="Proteomes" id="UP000070633">
    <property type="component" value="Unassembled WGS sequence"/>
</dbReference>
<evidence type="ECO:0000256" key="8">
    <source>
        <dbReference type="ARBA" id="ARBA00022605"/>
    </source>
</evidence>
<keyword evidence="8 11" id="KW-0028">Amino-acid biosynthesis</keyword>
<name>A0ABR5TJC3_9EURY</name>
<feature type="non-terminal residue" evidence="12">
    <location>
        <position position="211"/>
    </location>
</feature>
<comment type="caution">
    <text evidence="12">The sequence shown here is derived from an EMBL/GenBank/DDBJ whole genome shotgun (WGS) entry which is preliminary data.</text>
</comment>
<comment type="catalytic activity">
    <reaction evidence="1">
        <text>1-(5-phospho-beta-D-ribosyl)-5-[(5-phospho-beta-D-ribosylamino)methylideneamino]imidazole-4-carboxamide = 5-[(5-phospho-1-deoxy-D-ribulos-1-ylimino)methylamino]-1-(5-phospho-beta-D-ribosyl)imidazole-4-carboxamide</text>
        <dbReference type="Rhea" id="RHEA:15469"/>
        <dbReference type="ChEBI" id="CHEBI:58435"/>
        <dbReference type="ChEBI" id="CHEBI:58525"/>
        <dbReference type="EC" id="5.3.1.16"/>
    </reaction>
</comment>
<dbReference type="InterPro" id="IPR023016">
    <property type="entry name" value="HisA/PriA"/>
</dbReference>
<dbReference type="EC" id="5.3.1.16" evidence="5"/>
<comment type="similarity">
    <text evidence="4 11">Belongs to the HisA/HisF family.</text>
</comment>
<evidence type="ECO:0000256" key="3">
    <source>
        <dbReference type="ARBA" id="ARBA00005133"/>
    </source>
</evidence>
<proteinExistence type="inferred from homology"/>
<dbReference type="SUPFAM" id="SSF51366">
    <property type="entry name" value="Ribulose-phoshate binding barrel"/>
    <property type="match status" value="1"/>
</dbReference>
<keyword evidence="9 11" id="KW-0368">Histidine biosynthesis</keyword>
<evidence type="ECO:0000256" key="7">
    <source>
        <dbReference type="ARBA" id="ARBA00022490"/>
    </source>
</evidence>
<evidence type="ECO:0000256" key="11">
    <source>
        <dbReference type="RuleBase" id="RU003657"/>
    </source>
</evidence>
<accession>A0ABR5TJC3</accession>
<keyword evidence="13" id="KW-1185">Reference proteome</keyword>
<evidence type="ECO:0000256" key="9">
    <source>
        <dbReference type="ARBA" id="ARBA00023102"/>
    </source>
</evidence>
<dbReference type="InterPro" id="IPR006062">
    <property type="entry name" value="His_biosynth"/>
</dbReference>
<gene>
    <name evidence="12" type="ORF">AKJ55_01410</name>
</gene>
<evidence type="ECO:0000256" key="1">
    <source>
        <dbReference type="ARBA" id="ARBA00000901"/>
    </source>
</evidence>
<dbReference type="InterPro" id="IPR011060">
    <property type="entry name" value="RibuloseP-bd_barrel"/>
</dbReference>
<dbReference type="PANTHER" id="PTHR43090:SF2">
    <property type="entry name" value="1-(5-PHOSPHORIBOSYL)-5-[(5-PHOSPHORIBOSYLAMINO)METHYLIDENEAMINO] IMIDAZOLE-4-CARBOXAMIDE ISOMERASE"/>
    <property type="match status" value="1"/>
</dbReference>
<comment type="pathway">
    <text evidence="3">Amino-acid biosynthesis; L-histidine biosynthesis; L-histidine from 5-phospho-alpha-D-ribose 1-diphosphate: step 4/9.</text>
</comment>
<dbReference type="EMBL" id="LHYI01000030">
    <property type="protein sequence ID" value="KXB08124.1"/>
    <property type="molecule type" value="Genomic_DNA"/>
</dbReference>
<dbReference type="InterPro" id="IPR013785">
    <property type="entry name" value="Aldolase_TIM"/>
</dbReference>
<evidence type="ECO:0000256" key="5">
    <source>
        <dbReference type="ARBA" id="ARBA00012550"/>
    </source>
</evidence>
<dbReference type="HAMAP" id="MF_01014">
    <property type="entry name" value="HisA"/>
    <property type="match status" value="1"/>
</dbReference>
<keyword evidence="10 12" id="KW-0413">Isomerase</keyword>
<evidence type="ECO:0000313" key="12">
    <source>
        <dbReference type="EMBL" id="KXB08124.1"/>
    </source>
</evidence>
<dbReference type="NCBIfam" id="NF010112">
    <property type="entry name" value="PRK13585.1"/>
    <property type="match status" value="1"/>
</dbReference>
<comment type="subcellular location">
    <subcellularLocation>
        <location evidence="2">Cytoplasm</location>
    </subcellularLocation>
</comment>
<reference evidence="12 13" key="1">
    <citation type="journal article" date="2016" name="Sci. Rep.">
        <title>Metabolic traits of an uncultured archaeal lineage -MSBL1- from brine pools of the Red Sea.</title>
        <authorList>
            <person name="Mwirichia R."/>
            <person name="Alam I."/>
            <person name="Rashid M."/>
            <person name="Vinu M."/>
            <person name="Ba-Alawi W."/>
            <person name="Anthony Kamau A."/>
            <person name="Kamanda Ngugi D."/>
            <person name="Goker M."/>
            <person name="Klenk H.P."/>
            <person name="Bajic V."/>
            <person name="Stingl U."/>
        </authorList>
    </citation>
    <scope>NUCLEOTIDE SEQUENCE [LARGE SCALE GENOMIC DNA]</scope>
    <source>
        <strain evidence="12">SCGC-AAA382M17</strain>
    </source>
</reference>
<dbReference type="GO" id="GO:0016853">
    <property type="term" value="F:isomerase activity"/>
    <property type="evidence" value="ECO:0007669"/>
    <property type="project" value="UniProtKB-KW"/>
</dbReference>
<dbReference type="Pfam" id="PF00977">
    <property type="entry name" value="His_biosynth"/>
    <property type="match status" value="1"/>
</dbReference>
<evidence type="ECO:0000256" key="10">
    <source>
        <dbReference type="ARBA" id="ARBA00023235"/>
    </source>
</evidence>